<sequence length="100" mass="10867">MRKVRSFISSSIHRLPRGVAGTLICSSTASSTLQPIHRLAHALRAVGHGALYAKYPVEQINWARRTLRSYVGERISDAQVLAALDALSRTPMGGAEESQP</sequence>
<protein>
    <submittedName>
        <fullName evidence="1">Uncharacterized protein</fullName>
    </submittedName>
</protein>
<comment type="caution">
    <text evidence="1">The sequence shown here is derived from an EMBL/GenBank/DDBJ whole genome shotgun (WGS) entry which is preliminary data.</text>
</comment>
<gene>
    <name evidence="1" type="ORF">VC34_26225</name>
</gene>
<evidence type="ECO:0000313" key="2">
    <source>
        <dbReference type="Proteomes" id="UP000033500"/>
    </source>
</evidence>
<dbReference type="RefSeq" id="WP_046049159.1">
    <property type="nucleotide sequence ID" value="NZ_LACD01000033.1"/>
</dbReference>
<organism evidence="1 2">
    <name type="scientific">Pseudomonas fluorescens</name>
    <dbReference type="NCBI Taxonomy" id="294"/>
    <lineage>
        <taxon>Bacteria</taxon>
        <taxon>Pseudomonadati</taxon>
        <taxon>Pseudomonadota</taxon>
        <taxon>Gammaproteobacteria</taxon>
        <taxon>Pseudomonadales</taxon>
        <taxon>Pseudomonadaceae</taxon>
        <taxon>Pseudomonas</taxon>
    </lineage>
</organism>
<proteinExistence type="predicted"/>
<dbReference type="EMBL" id="LACD01000033">
    <property type="protein sequence ID" value="KJZ37194.1"/>
    <property type="molecule type" value="Genomic_DNA"/>
</dbReference>
<dbReference type="Proteomes" id="UP000033500">
    <property type="component" value="Unassembled WGS sequence"/>
</dbReference>
<accession>A0A0F4SZ86</accession>
<evidence type="ECO:0000313" key="1">
    <source>
        <dbReference type="EMBL" id="KJZ37194.1"/>
    </source>
</evidence>
<name>A0A0F4SZ86_PSEFL</name>
<dbReference type="AlphaFoldDB" id="A0A0F4SZ86"/>
<dbReference type="PATRIC" id="fig|294.131.peg.4265"/>
<reference evidence="1 2" key="1">
    <citation type="submission" date="2015-03" db="EMBL/GenBank/DDBJ databases">
        <title>Comparative genomics of Pseudomonas insights into diversity of traits involved in vanlence and defense.</title>
        <authorList>
            <person name="Qin Y."/>
        </authorList>
    </citation>
    <scope>NUCLEOTIDE SEQUENCE [LARGE SCALE GENOMIC DNA]</scope>
    <source>
        <strain evidence="1 2">C3</strain>
    </source>
</reference>